<evidence type="ECO:0000313" key="3">
    <source>
        <dbReference type="Proteomes" id="UP000001962"/>
    </source>
</evidence>
<dbReference type="KEGG" id="aeh:Mlg_0085"/>
<keyword evidence="1" id="KW-1133">Transmembrane helix</keyword>
<keyword evidence="3" id="KW-1185">Reference proteome</keyword>
<dbReference type="Proteomes" id="UP000001962">
    <property type="component" value="Chromosome"/>
</dbReference>
<dbReference type="Pfam" id="PF11146">
    <property type="entry name" value="DUF2905"/>
    <property type="match status" value="1"/>
</dbReference>
<dbReference type="AlphaFoldDB" id="Q0ACJ5"/>
<accession>Q0ACJ5</accession>
<organism evidence="2 3">
    <name type="scientific">Alkalilimnicola ehrlichii (strain ATCC BAA-1101 / DSM 17681 / MLHE-1)</name>
    <dbReference type="NCBI Taxonomy" id="187272"/>
    <lineage>
        <taxon>Bacteria</taxon>
        <taxon>Pseudomonadati</taxon>
        <taxon>Pseudomonadota</taxon>
        <taxon>Gammaproteobacteria</taxon>
        <taxon>Chromatiales</taxon>
        <taxon>Ectothiorhodospiraceae</taxon>
        <taxon>Alkalilimnicola</taxon>
    </lineage>
</organism>
<dbReference type="eggNOG" id="COG3071">
    <property type="taxonomic scope" value="Bacteria"/>
</dbReference>
<feature type="transmembrane region" description="Helical" evidence="1">
    <location>
        <begin position="6"/>
        <end position="24"/>
    </location>
</feature>
<dbReference type="HOGENOM" id="CLU_181383_0_1_6"/>
<sequence length="69" mass="7860">MDIGRLLLTIGIVLVVAGLLWPWLSKLGLGRLPGDIHIQREGFQFYFPLTTSILVSLVLTVILWLIFRR</sequence>
<protein>
    <recommendedName>
        <fullName evidence="4">DUF2905 domain-containing protein</fullName>
    </recommendedName>
</protein>
<dbReference type="InterPro" id="IPR021320">
    <property type="entry name" value="DUF2905"/>
</dbReference>
<evidence type="ECO:0000256" key="1">
    <source>
        <dbReference type="SAM" id="Phobius"/>
    </source>
</evidence>
<gene>
    <name evidence="2" type="ordered locus">Mlg_0085</name>
</gene>
<evidence type="ECO:0008006" key="4">
    <source>
        <dbReference type="Google" id="ProtNLM"/>
    </source>
</evidence>
<keyword evidence="1" id="KW-0812">Transmembrane</keyword>
<name>Q0ACJ5_ALKEH</name>
<evidence type="ECO:0000313" key="2">
    <source>
        <dbReference type="EMBL" id="ABI55442.1"/>
    </source>
</evidence>
<dbReference type="PANTHER" id="PTHR36443">
    <property type="entry name" value="BSR5223 PROTEIN"/>
    <property type="match status" value="1"/>
</dbReference>
<proteinExistence type="predicted"/>
<reference evidence="3" key="1">
    <citation type="submission" date="2006-08" db="EMBL/GenBank/DDBJ databases">
        <title>Complete sequence of Alkalilimnicola ehrilichei MLHE-1.</title>
        <authorList>
            <person name="Copeland A."/>
            <person name="Lucas S."/>
            <person name="Lapidus A."/>
            <person name="Barry K."/>
            <person name="Detter J.C."/>
            <person name="Glavina del Rio T."/>
            <person name="Hammon N."/>
            <person name="Israni S."/>
            <person name="Dalin E."/>
            <person name="Tice H."/>
            <person name="Pitluck S."/>
            <person name="Sims D."/>
            <person name="Brettin T."/>
            <person name="Bruce D."/>
            <person name="Han C."/>
            <person name="Tapia R."/>
            <person name="Gilna P."/>
            <person name="Schmutz J."/>
            <person name="Larimer F."/>
            <person name="Land M."/>
            <person name="Hauser L."/>
            <person name="Kyrpides N."/>
            <person name="Mikhailova N."/>
            <person name="Oremland R.S."/>
            <person name="Hoeft S.E."/>
            <person name="Switzer-Blum J."/>
            <person name="Kulp T."/>
            <person name="King G."/>
            <person name="Tabita R."/>
            <person name="Witte B."/>
            <person name="Santini J.M."/>
            <person name="Basu P."/>
            <person name="Hollibaugh J.T."/>
            <person name="Xie G."/>
            <person name="Stolz J.F."/>
            <person name="Richardson P."/>
        </authorList>
    </citation>
    <scope>NUCLEOTIDE SEQUENCE [LARGE SCALE GENOMIC DNA]</scope>
    <source>
        <strain evidence="3">ATCC BAA-1101 / DSM 17681 / MLHE-1</strain>
    </source>
</reference>
<dbReference type="EMBL" id="CP000453">
    <property type="protein sequence ID" value="ABI55442.1"/>
    <property type="molecule type" value="Genomic_DNA"/>
</dbReference>
<dbReference type="RefSeq" id="WP_011627838.1">
    <property type="nucleotide sequence ID" value="NC_008340.1"/>
</dbReference>
<dbReference type="PANTHER" id="PTHR36443:SF1">
    <property type="entry name" value="BSR5223 PROTEIN"/>
    <property type="match status" value="1"/>
</dbReference>
<keyword evidence="1" id="KW-0472">Membrane</keyword>
<feature type="transmembrane region" description="Helical" evidence="1">
    <location>
        <begin position="45"/>
        <end position="67"/>
    </location>
</feature>